<dbReference type="NCBIfam" id="TIGR01852">
    <property type="entry name" value="lipid_A_lpxA"/>
    <property type="match status" value="1"/>
</dbReference>
<evidence type="ECO:0000256" key="4">
    <source>
        <dbReference type="ARBA" id="ARBA00022679"/>
    </source>
</evidence>
<keyword evidence="6 8" id="KW-0443">Lipid metabolism</keyword>
<keyword evidence="5 8" id="KW-0677">Repeat</keyword>
<gene>
    <name evidence="8 10" type="primary">lpxA</name>
    <name evidence="10" type="ORF">GR183_19030</name>
</gene>
<dbReference type="UniPathway" id="UPA00359">
    <property type="reaction ID" value="UER00477"/>
</dbReference>
<dbReference type="PROSITE" id="PS00101">
    <property type="entry name" value="HEXAPEP_TRANSFERASES"/>
    <property type="match status" value="1"/>
</dbReference>
<evidence type="ECO:0000256" key="6">
    <source>
        <dbReference type="ARBA" id="ARBA00023098"/>
    </source>
</evidence>
<dbReference type="PIRSF" id="PIRSF000456">
    <property type="entry name" value="UDP-GlcNAc_acltr"/>
    <property type="match status" value="1"/>
</dbReference>
<comment type="subcellular location">
    <subcellularLocation>
        <location evidence="8">Cytoplasm</location>
    </subcellularLocation>
</comment>
<evidence type="ECO:0000256" key="7">
    <source>
        <dbReference type="ARBA" id="ARBA00023315"/>
    </source>
</evidence>
<dbReference type="InterPro" id="IPR029098">
    <property type="entry name" value="Acetyltransf_C"/>
</dbReference>
<accession>A0A7X3LXQ8</accession>
<dbReference type="EMBL" id="WUMV01000009">
    <property type="protein sequence ID" value="MXN67012.1"/>
    <property type="molecule type" value="Genomic_DNA"/>
</dbReference>
<comment type="subunit">
    <text evidence="8">Homotrimer.</text>
</comment>
<keyword evidence="2 8" id="KW-0444">Lipid biosynthesis</keyword>
<sequence>MTKIHPSAVVEDGAVLGADVVVGPFCHVGGNVRLGDGVDLKSHVVVAGHTTIGANTTIFPFASVGHQAQDLKYRGEKATLEVGANCLVREGVTLNSGTEGGGGKTVIGDNCAFLANSHVGHDSILGDNIILSNNVMIAGHVTVQDNVIFGGGAAVIQFTRIGAHAFIGGLAGLENDLIPFGMVTGNRARLQGLNLVGLKRRGYPRDQIHALRNAYKVLFESAEGTLKSRAEGVRREFPEQPLVMQLVEFILSEEDRKFCTPRTGQD</sequence>
<evidence type="ECO:0000256" key="1">
    <source>
        <dbReference type="ARBA" id="ARBA00022490"/>
    </source>
</evidence>
<evidence type="ECO:0000313" key="11">
    <source>
        <dbReference type="Proteomes" id="UP000433101"/>
    </source>
</evidence>
<dbReference type="InterPro" id="IPR011004">
    <property type="entry name" value="Trimer_LpxA-like_sf"/>
</dbReference>
<dbReference type="CDD" id="cd03351">
    <property type="entry name" value="LbH_UDP-GlcNAc_AT"/>
    <property type="match status" value="1"/>
</dbReference>
<dbReference type="RefSeq" id="WP_160777256.1">
    <property type="nucleotide sequence ID" value="NZ_WUMV01000009.1"/>
</dbReference>
<evidence type="ECO:0000313" key="10">
    <source>
        <dbReference type="EMBL" id="MXN67012.1"/>
    </source>
</evidence>
<keyword evidence="1 8" id="KW-0963">Cytoplasm</keyword>
<dbReference type="Pfam" id="PF13720">
    <property type="entry name" value="Acetyltransf_11"/>
    <property type="match status" value="1"/>
</dbReference>
<dbReference type="GO" id="GO:0008780">
    <property type="term" value="F:acyl-[acyl-carrier-protein]-UDP-N-acetylglucosamine O-acyltransferase activity"/>
    <property type="evidence" value="ECO:0007669"/>
    <property type="project" value="UniProtKB-UniRule"/>
</dbReference>
<dbReference type="Gene3D" id="1.20.1180.10">
    <property type="entry name" value="Udp N-acetylglucosamine O-acyltransferase, C-terminal domain"/>
    <property type="match status" value="1"/>
</dbReference>
<protein>
    <recommendedName>
        <fullName evidence="8">Acyl-[acyl-carrier-protein]--UDP-N-acetylglucosamine O-acyltransferase</fullName>
        <shortName evidence="8">UDP-N-acetylglucosamine acyltransferase</shortName>
        <ecNumber evidence="8">2.3.1.129</ecNumber>
    </recommendedName>
</protein>
<feature type="domain" description="UDP N-acetylglucosamine O-acyltransferase C-terminal" evidence="9">
    <location>
        <begin position="176"/>
        <end position="256"/>
    </location>
</feature>
<comment type="catalytic activity">
    <reaction evidence="8">
        <text>a (3R)-hydroxyacyl-[ACP] + UDP-N-acetyl-alpha-D-glucosamine = a UDP-3-O-[(3R)-3-hydroxyacyl]-N-acetyl-alpha-D-glucosamine + holo-[ACP]</text>
        <dbReference type="Rhea" id="RHEA:67812"/>
        <dbReference type="Rhea" id="RHEA-COMP:9685"/>
        <dbReference type="Rhea" id="RHEA-COMP:9945"/>
        <dbReference type="ChEBI" id="CHEBI:57705"/>
        <dbReference type="ChEBI" id="CHEBI:64479"/>
        <dbReference type="ChEBI" id="CHEBI:78827"/>
        <dbReference type="ChEBI" id="CHEBI:173225"/>
        <dbReference type="EC" id="2.3.1.129"/>
    </reaction>
</comment>
<dbReference type="Gene3D" id="2.160.10.10">
    <property type="entry name" value="Hexapeptide repeat proteins"/>
    <property type="match status" value="1"/>
</dbReference>
<dbReference type="InterPro" id="IPR018357">
    <property type="entry name" value="Hexapep_transf_CS"/>
</dbReference>
<dbReference type="SUPFAM" id="SSF51161">
    <property type="entry name" value="Trimeric LpxA-like enzymes"/>
    <property type="match status" value="1"/>
</dbReference>
<evidence type="ECO:0000256" key="5">
    <source>
        <dbReference type="ARBA" id="ARBA00022737"/>
    </source>
</evidence>
<dbReference type="HAMAP" id="MF_00387">
    <property type="entry name" value="LpxA"/>
    <property type="match status" value="1"/>
</dbReference>
<evidence type="ECO:0000256" key="8">
    <source>
        <dbReference type="HAMAP-Rule" id="MF_00387"/>
    </source>
</evidence>
<dbReference type="Proteomes" id="UP000433101">
    <property type="component" value="Unassembled WGS sequence"/>
</dbReference>
<evidence type="ECO:0000256" key="2">
    <source>
        <dbReference type="ARBA" id="ARBA00022516"/>
    </source>
</evidence>
<evidence type="ECO:0000256" key="3">
    <source>
        <dbReference type="ARBA" id="ARBA00022556"/>
    </source>
</evidence>
<dbReference type="EC" id="2.3.1.129" evidence="8"/>
<dbReference type="InterPro" id="IPR001451">
    <property type="entry name" value="Hexapep"/>
</dbReference>
<dbReference type="NCBIfam" id="NF003657">
    <property type="entry name" value="PRK05289.1"/>
    <property type="match status" value="1"/>
</dbReference>
<dbReference type="InterPro" id="IPR010137">
    <property type="entry name" value="Lipid_A_LpxA"/>
</dbReference>
<dbReference type="AlphaFoldDB" id="A0A7X3LXQ8"/>
<dbReference type="Pfam" id="PF00132">
    <property type="entry name" value="Hexapep"/>
    <property type="match status" value="2"/>
</dbReference>
<dbReference type="PANTHER" id="PTHR43480:SF1">
    <property type="entry name" value="ACYL-[ACYL-CARRIER-PROTEIN]--UDP-N-ACETYLGLUCOSAMINE O-ACYLTRANSFERASE, MITOCHONDRIAL-RELATED"/>
    <property type="match status" value="1"/>
</dbReference>
<dbReference type="PANTHER" id="PTHR43480">
    <property type="entry name" value="ACYL-[ACYL-CARRIER-PROTEIN]--UDP-N-ACETYLGLUCOSAMINE O-ACYLTRANSFERASE"/>
    <property type="match status" value="1"/>
</dbReference>
<comment type="function">
    <text evidence="8">Involved in the biosynthesis of lipid A, a phosphorylated glycolipid that anchors the lipopolysaccharide to the outer membrane of the cell.</text>
</comment>
<comment type="caution">
    <text evidence="10">The sequence shown here is derived from an EMBL/GenBank/DDBJ whole genome shotgun (WGS) entry which is preliminary data.</text>
</comment>
<organism evidence="10 11">
    <name type="scientific">Stappia sediminis</name>
    <dbReference type="NCBI Taxonomy" id="2692190"/>
    <lineage>
        <taxon>Bacteria</taxon>
        <taxon>Pseudomonadati</taxon>
        <taxon>Pseudomonadota</taxon>
        <taxon>Alphaproteobacteria</taxon>
        <taxon>Hyphomicrobiales</taxon>
        <taxon>Stappiaceae</taxon>
        <taxon>Stappia</taxon>
    </lineage>
</organism>
<dbReference type="GO" id="GO:0016020">
    <property type="term" value="C:membrane"/>
    <property type="evidence" value="ECO:0007669"/>
    <property type="project" value="GOC"/>
</dbReference>
<keyword evidence="7 8" id="KW-0012">Acyltransferase</keyword>
<reference evidence="10 11" key="1">
    <citation type="submission" date="2019-12" db="EMBL/GenBank/DDBJ databases">
        <authorList>
            <person name="Li M."/>
        </authorList>
    </citation>
    <scope>NUCLEOTIDE SEQUENCE [LARGE SCALE GENOMIC DNA]</scope>
    <source>
        <strain evidence="10 11">GBMRC 2046</strain>
    </source>
</reference>
<comment type="similarity">
    <text evidence="8">Belongs to the transferase hexapeptide repeat family. LpxA subfamily.</text>
</comment>
<keyword evidence="3 8" id="KW-0441">Lipid A biosynthesis</keyword>
<keyword evidence="11" id="KW-1185">Reference proteome</keyword>
<keyword evidence="4 8" id="KW-0808">Transferase</keyword>
<evidence type="ECO:0000259" key="9">
    <source>
        <dbReference type="Pfam" id="PF13720"/>
    </source>
</evidence>
<comment type="pathway">
    <text evidence="8">Glycolipid biosynthesis; lipid IV(A) biosynthesis; lipid IV(A) from (3R)-3-hydroxytetradecanoyl-[acyl-carrier-protein] and UDP-N-acetyl-alpha-D-glucosamine: step 1/6.</text>
</comment>
<name>A0A7X3LXQ8_9HYPH</name>
<dbReference type="GO" id="GO:0009245">
    <property type="term" value="P:lipid A biosynthetic process"/>
    <property type="evidence" value="ECO:0007669"/>
    <property type="project" value="UniProtKB-UniRule"/>
</dbReference>
<dbReference type="InterPro" id="IPR037157">
    <property type="entry name" value="Acetyltransf_C_sf"/>
</dbReference>
<proteinExistence type="inferred from homology"/>
<dbReference type="GO" id="GO:0005737">
    <property type="term" value="C:cytoplasm"/>
    <property type="evidence" value="ECO:0007669"/>
    <property type="project" value="UniProtKB-SubCell"/>
</dbReference>